<keyword evidence="3" id="KW-0233">DNA recombination</keyword>
<comment type="caution">
    <text evidence="5">The sequence shown here is derived from an EMBL/GenBank/DDBJ whole genome shotgun (WGS) entry which is preliminary data.</text>
</comment>
<dbReference type="GO" id="GO:0006313">
    <property type="term" value="P:DNA transposition"/>
    <property type="evidence" value="ECO:0007669"/>
    <property type="project" value="InterPro"/>
</dbReference>
<evidence type="ECO:0000256" key="3">
    <source>
        <dbReference type="ARBA" id="ARBA00023172"/>
    </source>
</evidence>
<dbReference type="GO" id="GO:0003677">
    <property type="term" value="F:DNA binding"/>
    <property type="evidence" value="ECO:0007669"/>
    <property type="project" value="UniProtKB-KW"/>
</dbReference>
<evidence type="ECO:0000313" key="5">
    <source>
        <dbReference type="EMBL" id="GAJ02335.1"/>
    </source>
</evidence>
<evidence type="ECO:0008006" key="6">
    <source>
        <dbReference type="Google" id="ProtNLM"/>
    </source>
</evidence>
<protein>
    <recommendedName>
        <fullName evidence="6">Mutator family transposase</fullName>
    </recommendedName>
</protein>
<name>X1V9U6_9ZZZZ</name>
<dbReference type="Pfam" id="PF00872">
    <property type="entry name" value="Transposase_mut"/>
    <property type="match status" value="1"/>
</dbReference>
<organism evidence="5">
    <name type="scientific">marine sediment metagenome</name>
    <dbReference type="NCBI Taxonomy" id="412755"/>
    <lineage>
        <taxon>unclassified sequences</taxon>
        <taxon>metagenomes</taxon>
        <taxon>ecological metagenomes</taxon>
    </lineage>
</organism>
<feature type="region of interest" description="Disordered" evidence="4">
    <location>
        <begin position="161"/>
        <end position="181"/>
    </location>
</feature>
<feature type="non-terminal residue" evidence="5">
    <location>
        <position position="1"/>
    </location>
</feature>
<dbReference type="GO" id="GO:0004803">
    <property type="term" value="F:transposase activity"/>
    <property type="evidence" value="ECO:0007669"/>
    <property type="project" value="InterPro"/>
</dbReference>
<dbReference type="AlphaFoldDB" id="X1V9U6"/>
<reference evidence="5" key="1">
    <citation type="journal article" date="2014" name="Front. Microbiol.">
        <title>High frequency of phylogenetically diverse reductive dehalogenase-homologous genes in deep subseafloor sedimentary metagenomes.</title>
        <authorList>
            <person name="Kawai M."/>
            <person name="Futagami T."/>
            <person name="Toyoda A."/>
            <person name="Takaki Y."/>
            <person name="Nishi S."/>
            <person name="Hori S."/>
            <person name="Arai W."/>
            <person name="Tsubouchi T."/>
            <person name="Morono Y."/>
            <person name="Uchiyama I."/>
            <person name="Ito T."/>
            <person name="Fujiyama A."/>
            <person name="Inagaki F."/>
            <person name="Takami H."/>
        </authorList>
    </citation>
    <scope>NUCLEOTIDE SEQUENCE</scope>
    <source>
        <strain evidence="5">Expedition CK06-06</strain>
    </source>
</reference>
<gene>
    <name evidence="5" type="ORF">S12H4_30258</name>
</gene>
<keyword evidence="1" id="KW-0815">Transposition</keyword>
<proteinExistence type="predicted"/>
<evidence type="ECO:0000256" key="2">
    <source>
        <dbReference type="ARBA" id="ARBA00023125"/>
    </source>
</evidence>
<evidence type="ECO:0000256" key="4">
    <source>
        <dbReference type="SAM" id="MobiDB-lite"/>
    </source>
</evidence>
<dbReference type="EMBL" id="BARW01017535">
    <property type="protein sequence ID" value="GAJ02335.1"/>
    <property type="molecule type" value="Genomic_DNA"/>
</dbReference>
<sequence>ASDDHDGLKAALNAEFTGVIWQRCQCHLQRNAVKYVPKVSMRSQVAEDLRDIFNAKNLTCAEERLQKCIEKYSKSASQLAEWIEENIPEGLAVFALPGKHRKRMRTTNMLERLHEEIKRRTRVARLFPNEASLLRLVSAIEMEISEDWVVGKRYLDMNVEMESENESADSKEKRIYRKNVA</sequence>
<keyword evidence="2" id="KW-0238">DNA-binding</keyword>
<dbReference type="PANTHER" id="PTHR33217">
    <property type="entry name" value="TRANSPOSASE FOR INSERTION SEQUENCE ELEMENT IS1081"/>
    <property type="match status" value="1"/>
</dbReference>
<dbReference type="InterPro" id="IPR001207">
    <property type="entry name" value="Transposase_mutator"/>
</dbReference>
<dbReference type="PANTHER" id="PTHR33217:SF7">
    <property type="entry name" value="TRANSPOSASE FOR INSERTION SEQUENCE ELEMENT IS1081"/>
    <property type="match status" value="1"/>
</dbReference>
<evidence type="ECO:0000256" key="1">
    <source>
        <dbReference type="ARBA" id="ARBA00022578"/>
    </source>
</evidence>
<accession>X1V9U6</accession>